<dbReference type="SUPFAM" id="SSF50494">
    <property type="entry name" value="Trypsin-like serine proteases"/>
    <property type="match status" value="1"/>
</dbReference>
<keyword evidence="1" id="KW-1015">Disulfide bond</keyword>
<dbReference type="InterPro" id="IPR018114">
    <property type="entry name" value="TRYPSIN_HIS"/>
</dbReference>
<protein>
    <recommendedName>
        <fullName evidence="2">Peptidase S1 domain-containing protein</fullName>
    </recommendedName>
</protein>
<dbReference type="InterPro" id="IPR001314">
    <property type="entry name" value="Peptidase_S1A"/>
</dbReference>
<dbReference type="PRINTS" id="PR00722">
    <property type="entry name" value="CHYMOTRYPSIN"/>
</dbReference>
<organism evidence="3 4">
    <name type="scientific">Timema podura</name>
    <name type="common">Walking stick</name>
    <dbReference type="NCBI Taxonomy" id="61482"/>
    <lineage>
        <taxon>Eukaryota</taxon>
        <taxon>Metazoa</taxon>
        <taxon>Ecdysozoa</taxon>
        <taxon>Arthropoda</taxon>
        <taxon>Hexapoda</taxon>
        <taxon>Insecta</taxon>
        <taxon>Pterygota</taxon>
        <taxon>Neoptera</taxon>
        <taxon>Polyneoptera</taxon>
        <taxon>Phasmatodea</taxon>
        <taxon>Timematodea</taxon>
        <taxon>Timematoidea</taxon>
        <taxon>Timematidae</taxon>
        <taxon>Timema</taxon>
    </lineage>
</organism>
<dbReference type="EMBL" id="CAJPIN010004778">
    <property type="protein sequence ID" value="CAG2057042.1"/>
    <property type="molecule type" value="Genomic_DNA"/>
</dbReference>
<dbReference type="InterPro" id="IPR001254">
    <property type="entry name" value="Trypsin_dom"/>
</dbReference>
<reference evidence="3" key="1">
    <citation type="submission" date="2021-03" db="EMBL/GenBank/DDBJ databases">
        <authorList>
            <person name="Tran Van P."/>
        </authorList>
    </citation>
    <scope>NUCLEOTIDE SEQUENCE</scope>
</reference>
<proteinExistence type="predicted"/>
<evidence type="ECO:0000256" key="1">
    <source>
        <dbReference type="ARBA" id="ARBA00023157"/>
    </source>
</evidence>
<comment type="caution">
    <text evidence="3">The sequence shown here is derived from an EMBL/GenBank/DDBJ whole genome shotgun (WGS) entry which is preliminary data.</text>
</comment>
<accession>A0ABN7NVC0</accession>
<name>A0ABN7NVC0_TIMPD</name>
<evidence type="ECO:0000313" key="4">
    <source>
        <dbReference type="Proteomes" id="UP001153148"/>
    </source>
</evidence>
<evidence type="ECO:0000313" key="3">
    <source>
        <dbReference type="EMBL" id="CAG2057042.1"/>
    </source>
</evidence>
<dbReference type="PANTHER" id="PTHR24252:SF7">
    <property type="entry name" value="HYALIN"/>
    <property type="match status" value="1"/>
</dbReference>
<dbReference type="Gene3D" id="2.40.10.10">
    <property type="entry name" value="Trypsin-like serine proteases"/>
    <property type="match status" value="2"/>
</dbReference>
<gene>
    <name evidence="3" type="ORF">TPAB3V08_LOCUS4024</name>
</gene>
<dbReference type="PROSITE" id="PS00134">
    <property type="entry name" value="TRYPSIN_HIS"/>
    <property type="match status" value="1"/>
</dbReference>
<dbReference type="InterPro" id="IPR043504">
    <property type="entry name" value="Peptidase_S1_PA_chymotrypsin"/>
</dbReference>
<dbReference type="PROSITE" id="PS50240">
    <property type="entry name" value="TRYPSIN_DOM"/>
    <property type="match status" value="1"/>
</dbReference>
<dbReference type="SMART" id="SM00020">
    <property type="entry name" value="Tryp_SPc"/>
    <property type="match status" value="1"/>
</dbReference>
<sequence>MLKKRVKGMEGEGLGTDIAARSEIESSRRVLGGHNAVIHEFPFMVTVWVDNIPDCGGSIINPRWVLTAAHCVERSTLYNVDIRAGTSIAKTTEGILFKPVRIEVHKNYNKITLKNDIALIKELDDNSYPDNLQTANIPIMDDEECQMIYGIERVNENMICAGYETGGVDTCT</sequence>
<keyword evidence="4" id="KW-1185">Reference proteome</keyword>
<feature type="non-terminal residue" evidence="3">
    <location>
        <position position="172"/>
    </location>
</feature>
<dbReference type="Pfam" id="PF00089">
    <property type="entry name" value="Trypsin"/>
    <property type="match status" value="2"/>
</dbReference>
<dbReference type="PANTHER" id="PTHR24252">
    <property type="entry name" value="ACROSIN-RELATED"/>
    <property type="match status" value="1"/>
</dbReference>
<dbReference type="InterPro" id="IPR009003">
    <property type="entry name" value="Peptidase_S1_PA"/>
</dbReference>
<feature type="domain" description="Peptidase S1" evidence="2">
    <location>
        <begin position="30"/>
        <end position="172"/>
    </location>
</feature>
<evidence type="ECO:0000259" key="2">
    <source>
        <dbReference type="PROSITE" id="PS50240"/>
    </source>
</evidence>
<dbReference type="Proteomes" id="UP001153148">
    <property type="component" value="Unassembled WGS sequence"/>
</dbReference>
<dbReference type="CDD" id="cd00190">
    <property type="entry name" value="Tryp_SPc"/>
    <property type="match status" value="1"/>
</dbReference>